<evidence type="ECO:0000256" key="6">
    <source>
        <dbReference type="SAM" id="Phobius"/>
    </source>
</evidence>
<dbReference type="InterPro" id="IPR050183">
    <property type="entry name" value="DsbB"/>
</dbReference>
<comment type="subcellular location">
    <subcellularLocation>
        <location evidence="1">Cell membrane</location>
        <topology evidence="1">Multi-pass membrane protein</topology>
    </subcellularLocation>
</comment>
<proteinExistence type="predicted"/>
<evidence type="ECO:0000256" key="5">
    <source>
        <dbReference type="ARBA" id="ARBA00023136"/>
    </source>
</evidence>
<evidence type="ECO:0000256" key="3">
    <source>
        <dbReference type="ARBA" id="ARBA00022692"/>
    </source>
</evidence>
<dbReference type="PANTHER" id="PTHR36570">
    <property type="entry name" value="DISULFIDE BOND FORMATION PROTEIN B"/>
    <property type="match status" value="1"/>
</dbReference>
<dbReference type="Pfam" id="PF02600">
    <property type="entry name" value="DsbB"/>
    <property type="match status" value="1"/>
</dbReference>
<evidence type="ECO:0000313" key="8">
    <source>
        <dbReference type="Proteomes" id="UP001589670"/>
    </source>
</evidence>
<evidence type="ECO:0000256" key="1">
    <source>
        <dbReference type="ARBA" id="ARBA00004651"/>
    </source>
</evidence>
<comment type="caution">
    <text evidence="7">The sequence shown here is derived from an EMBL/GenBank/DDBJ whole genome shotgun (WGS) entry which is preliminary data.</text>
</comment>
<keyword evidence="2" id="KW-1003">Cell membrane</keyword>
<keyword evidence="3 6" id="KW-0812">Transmembrane</keyword>
<keyword evidence="5 6" id="KW-0472">Membrane</keyword>
<dbReference type="RefSeq" id="WP_377069857.1">
    <property type="nucleotide sequence ID" value="NZ_JBHMEC010000017.1"/>
</dbReference>
<keyword evidence="8" id="KW-1185">Reference proteome</keyword>
<evidence type="ECO:0000313" key="7">
    <source>
        <dbReference type="EMBL" id="MFB9150315.1"/>
    </source>
</evidence>
<reference evidence="7 8" key="1">
    <citation type="submission" date="2024-09" db="EMBL/GenBank/DDBJ databases">
        <authorList>
            <person name="Sun Q."/>
            <person name="Mori K."/>
        </authorList>
    </citation>
    <scope>NUCLEOTIDE SEQUENCE [LARGE SCALE GENOMIC DNA]</scope>
    <source>
        <strain evidence="7 8">CECT 9424</strain>
    </source>
</reference>
<organism evidence="7 8">
    <name type="scientific">Roseovarius ramblicola</name>
    <dbReference type="NCBI Taxonomy" id="2022336"/>
    <lineage>
        <taxon>Bacteria</taxon>
        <taxon>Pseudomonadati</taxon>
        <taxon>Pseudomonadota</taxon>
        <taxon>Alphaproteobacteria</taxon>
        <taxon>Rhodobacterales</taxon>
        <taxon>Roseobacteraceae</taxon>
        <taxon>Roseovarius</taxon>
    </lineage>
</organism>
<accession>A0ABV5I0U5</accession>
<dbReference type="Gene3D" id="1.20.1550.10">
    <property type="entry name" value="DsbB-like"/>
    <property type="match status" value="1"/>
</dbReference>
<dbReference type="EMBL" id="JBHMEC010000017">
    <property type="protein sequence ID" value="MFB9150315.1"/>
    <property type="molecule type" value="Genomic_DNA"/>
</dbReference>
<protein>
    <submittedName>
        <fullName evidence="7">Disulfide bond formation protein B</fullName>
    </submittedName>
</protein>
<dbReference type="InterPro" id="IPR024199">
    <property type="entry name" value="Uncharacterised_DsbB"/>
</dbReference>
<dbReference type="SUPFAM" id="SSF158442">
    <property type="entry name" value="DsbB-like"/>
    <property type="match status" value="1"/>
</dbReference>
<sequence>MTRQKSLILLAASGSAALLLGALAFQHLGGLAPCKLCLWQRWPHGAAIGAGVLALVAWPMLMAGLGALAALVTAGLGGYHTGVERGWWPGPSDCSGGPVGGMSSEELFDQIMAAPLVRCDEVPWEMLGLSMASWNMLVSLGLAAIWLMALRTR</sequence>
<dbReference type="InterPro" id="IPR023380">
    <property type="entry name" value="DsbB-like_sf"/>
</dbReference>
<evidence type="ECO:0000256" key="4">
    <source>
        <dbReference type="ARBA" id="ARBA00022989"/>
    </source>
</evidence>
<dbReference type="Proteomes" id="UP001589670">
    <property type="component" value="Unassembled WGS sequence"/>
</dbReference>
<gene>
    <name evidence="7" type="ORF">ACFFU4_11205</name>
</gene>
<evidence type="ECO:0000256" key="2">
    <source>
        <dbReference type="ARBA" id="ARBA00022475"/>
    </source>
</evidence>
<dbReference type="PIRSF" id="PIRSF033913">
    <property type="entry name" value="S-S_format_DsbB"/>
    <property type="match status" value="1"/>
</dbReference>
<feature type="transmembrane region" description="Helical" evidence="6">
    <location>
        <begin position="132"/>
        <end position="150"/>
    </location>
</feature>
<dbReference type="PANTHER" id="PTHR36570:SF3">
    <property type="entry name" value="DISULFIDE BOND FORMATION PROTEIN B"/>
    <property type="match status" value="1"/>
</dbReference>
<dbReference type="InterPro" id="IPR003752">
    <property type="entry name" value="DiS_bond_form_DsbB/BdbC"/>
</dbReference>
<name>A0ABV5I0U5_9RHOB</name>
<keyword evidence="4 6" id="KW-1133">Transmembrane helix</keyword>